<evidence type="ECO:0000256" key="1">
    <source>
        <dbReference type="PROSITE-ProRule" id="PRU01360"/>
    </source>
</evidence>
<dbReference type="GO" id="GO:0009279">
    <property type="term" value="C:cell outer membrane"/>
    <property type="evidence" value="ECO:0007669"/>
    <property type="project" value="UniProtKB-SubCell"/>
</dbReference>
<accession>A0A8J6NTD7</accession>
<keyword evidence="1" id="KW-0472">Membrane</keyword>
<reference evidence="3 4" key="1">
    <citation type="submission" date="2020-08" db="EMBL/GenBank/DDBJ databases">
        <title>Bridging the membrane lipid divide: bacteria of the FCB group superphylum have the potential to synthesize archaeal ether lipids.</title>
        <authorList>
            <person name="Villanueva L."/>
            <person name="Von Meijenfeldt F.A.B."/>
            <person name="Westbye A.B."/>
            <person name="Yadav S."/>
            <person name="Hopmans E.C."/>
            <person name="Dutilh B.E."/>
            <person name="Sinninghe Damste J.S."/>
        </authorList>
    </citation>
    <scope>NUCLEOTIDE SEQUENCE [LARGE SCALE GENOMIC DNA]</scope>
    <source>
        <strain evidence="3">NIOZ-UU30</strain>
    </source>
</reference>
<proteinExistence type="inferred from homology"/>
<evidence type="ECO:0000313" key="4">
    <source>
        <dbReference type="Proteomes" id="UP000603434"/>
    </source>
</evidence>
<protein>
    <recommendedName>
        <fullName evidence="5">TonB-dependent receptor plug domain-containing protein</fullName>
    </recommendedName>
</protein>
<feature type="non-terminal residue" evidence="3">
    <location>
        <position position="94"/>
    </location>
</feature>
<keyword evidence="1" id="KW-0998">Cell outer membrane</keyword>
<dbReference type="Gene3D" id="2.170.130.10">
    <property type="entry name" value="TonB-dependent receptor, plug domain"/>
    <property type="match status" value="1"/>
</dbReference>
<dbReference type="PROSITE" id="PS52016">
    <property type="entry name" value="TONB_DEPENDENT_REC_3"/>
    <property type="match status" value="1"/>
</dbReference>
<comment type="subcellular location">
    <subcellularLocation>
        <location evidence="1">Cell outer membrane</location>
        <topology evidence="1">Multi-pass membrane protein</topology>
    </subcellularLocation>
</comment>
<organism evidence="3 4">
    <name type="scientific">Candidatus Desulfatibia profunda</name>
    <dbReference type="NCBI Taxonomy" id="2841695"/>
    <lineage>
        <taxon>Bacteria</taxon>
        <taxon>Pseudomonadati</taxon>
        <taxon>Thermodesulfobacteriota</taxon>
        <taxon>Desulfobacteria</taxon>
        <taxon>Desulfobacterales</taxon>
        <taxon>Desulfobacterales incertae sedis</taxon>
        <taxon>Candidatus Desulfatibia</taxon>
    </lineage>
</organism>
<dbReference type="AlphaFoldDB" id="A0A8J6NTD7"/>
<comment type="similarity">
    <text evidence="1">Belongs to the TonB-dependent receptor family.</text>
</comment>
<dbReference type="InterPro" id="IPR037066">
    <property type="entry name" value="Plug_dom_sf"/>
</dbReference>
<dbReference type="EMBL" id="JACNJH010000160">
    <property type="protein sequence ID" value="MBC8361932.1"/>
    <property type="molecule type" value="Genomic_DNA"/>
</dbReference>
<keyword evidence="1" id="KW-1134">Transmembrane beta strand</keyword>
<comment type="caution">
    <text evidence="3">The sequence shown here is derived from an EMBL/GenBank/DDBJ whole genome shotgun (WGS) entry which is preliminary data.</text>
</comment>
<feature type="chain" id="PRO_5035252835" description="TonB-dependent receptor plug domain-containing protein" evidence="2">
    <location>
        <begin position="23"/>
        <end position="94"/>
    </location>
</feature>
<name>A0A8J6NTD7_9BACT</name>
<gene>
    <name evidence="3" type="ORF">H8E23_11085</name>
</gene>
<evidence type="ECO:0000256" key="2">
    <source>
        <dbReference type="SAM" id="SignalP"/>
    </source>
</evidence>
<dbReference type="SUPFAM" id="SSF56935">
    <property type="entry name" value="Porins"/>
    <property type="match status" value="1"/>
</dbReference>
<keyword evidence="2" id="KW-0732">Signal</keyword>
<dbReference type="InterPro" id="IPR039426">
    <property type="entry name" value="TonB-dep_rcpt-like"/>
</dbReference>
<sequence>MKKYAVLFVLVAVWIFPGFLQAEDEKRNDQSITTMDEVVVTATKTKEKRKDIPNSMIVMDKTDIQESTAKSVGELLANEPGIDWRTRGNYGGAA</sequence>
<keyword evidence="1" id="KW-0812">Transmembrane</keyword>
<evidence type="ECO:0000313" key="3">
    <source>
        <dbReference type="EMBL" id="MBC8361932.1"/>
    </source>
</evidence>
<evidence type="ECO:0008006" key="5">
    <source>
        <dbReference type="Google" id="ProtNLM"/>
    </source>
</evidence>
<dbReference type="Proteomes" id="UP000603434">
    <property type="component" value="Unassembled WGS sequence"/>
</dbReference>
<keyword evidence="1" id="KW-0813">Transport</keyword>
<feature type="signal peptide" evidence="2">
    <location>
        <begin position="1"/>
        <end position="22"/>
    </location>
</feature>